<dbReference type="SUPFAM" id="SSF55874">
    <property type="entry name" value="ATPase domain of HSP90 chaperone/DNA topoisomerase II/histidine kinase"/>
    <property type="match status" value="1"/>
</dbReference>
<dbReference type="SMART" id="SM00388">
    <property type="entry name" value="HisKA"/>
    <property type="match status" value="1"/>
</dbReference>
<feature type="transmembrane region" description="Helical" evidence="14">
    <location>
        <begin position="30"/>
        <end position="53"/>
    </location>
</feature>
<sequence>MERDISLMNKNNYENKSYDGSFSKKIKNSIVVKLMVTIIIIFIGMMTLSNFMINICVNNYFQEFDVEIENIFQTANHDDLYLLINEAQVKSTLEFRLYIILIMLFTVLIGCFFLYFIISHMMKPLKSLAEQVSEIDIHNIEDLNQEIVAIKGGYEIEDLAHTFNVTLKKLYLDYESQKKFSSNVAHELRTPLAVLYSKIDVFGKKSERNIEEYEELITSLKFNIERLADLVSKILLLTKKSNNIKLINVCLKDIVEEIVFDLEGIAEEKSVTATITGDNISMCTDDGLIQRVLFNLIENAIKYNVNNGKVNINLSKNDTDTIIEIADTGIGITDEHKEKVFDIFYRVEQSRNRALGGYGIGLALVESIVKVLGGKIFIRDNKPQGTIFVLSFQNIDSKMYSGSLN</sequence>
<dbReference type="HOGENOM" id="CLU_000445_89_3_9"/>
<dbReference type="InterPro" id="IPR005467">
    <property type="entry name" value="His_kinase_dom"/>
</dbReference>
<dbReference type="PRINTS" id="PR00344">
    <property type="entry name" value="BCTRLSENSOR"/>
</dbReference>
<reference evidence="16 17" key="1">
    <citation type="journal article" date="2003" name="Proc. Natl. Acad. Sci. U.S.A.">
        <title>The genome sequence of Clostridium tetani, the causative agent of tetanus disease.</title>
        <authorList>
            <person name="Brueggemann H."/>
            <person name="Baumer S."/>
            <person name="Fricke W.F."/>
            <person name="Wiezer A."/>
            <person name="Liesegang H."/>
            <person name="Decker I."/>
            <person name="Herzberg C."/>
            <person name="Martinez-Arias R."/>
            <person name="Merkl R."/>
            <person name="Henne A."/>
            <person name="Gottschalk G."/>
        </authorList>
    </citation>
    <scope>NUCLEOTIDE SEQUENCE [LARGE SCALE GENOMIC DNA]</scope>
    <source>
        <strain evidence="17">Massachusetts / E88</strain>
    </source>
</reference>
<dbReference type="GeneID" id="24252756"/>
<keyword evidence="8" id="KW-0547">Nucleotide-binding</keyword>
<keyword evidence="9" id="KW-0418">Kinase</keyword>
<evidence type="ECO:0000256" key="8">
    <source>
        <dbReference type="ARBA" id="ARBA00022741"/>
    </source>
</evidence>
<dbReference type="PANTHER" id="PTHR45528">
    <property type="entry name" value="SENSOR HISTIDINE KINASE CPXA"/>
    <property type="match status" value="1"/>
</dbReference>
<evidence type="ECO:0000313" key="17">
    <source>
        <dbReference type="Proteomes" id="UP000001412"/>
    </source>
</evidence>
<keyword evidence="13 14" id="KW-0472">Membrane</keyword>
<dbReference type="InterPro" id="IPR003594">
    <property type="entry name" value="HATPase_dom"/>
</dbReference>
<evidence type="ECO:0000313" key="16">
    <source>
        <dbReference type="EMBL" id="AAO36038.1"/>
    </source>
</evidence>
<keyword evidence="4" id="KW-1003">Cell membrane</keyword>
<keyword evidence="6" id="KW-0808">Transferase</keyword>
<dbReference type="Gene3D" id="1.10.287.130">
    <property type="match status" value="1"/>
</dbReference>
<evidence type="ECO:0000256" key="5">
    <source>
        <dbReference type="ARBA" id="ARBA00022553"/>
    </source>
</evidence>
<dbReference type="Gene3D" id="6.10.340.10">
    <property type="match status" value="1"/>
</dbReference>
<dbReference type="InterPro" id="IPR050398">
    <property type="entry name" value="HssS/ArlS-like"/>
</dbReference>
<evidence type="ECO:0000256" key="3">
    <source>
        <dbReference type="ARBA" id="ARBA00012438"/>
    </source>
</evidence>
<dbReference type="SMART" id="SM00387">
    <property type="entry name" value="HATPase_c"/>
    <property type="match status" value="1"/>
</dbReference>
<dbReference type="KEGG" id="ctc:CTC_01481"/>
<feature type="transmembrane region" description="Helical" evidence="14">
    <location>
        <begin position="97"/>
        <end position="118"/>
    </location>
</feature>
<dbReference type="InterPro" id="IPR003660">
    <property type="entry name" value="HAMP_dom"/>
</dbReference>
<gene>
    <name evidence="16" type="ordered locus">CTC_01481</name>
</gene>
<comment type="catalytic activity">
    <reaction evidence="1">
        <text>ATP + protein L-histidine = ADP + protein N-phospho-L-histidine.</text>
        <dbReference type="EC" id="2.7.13.3"/>
    </reaction>
</comment>
<dbReference type="GO" id="GO:0005524">
    <property type="term" value="F:ATP binding"/>
    <property type="evidence" value="ECO:0007669"/>
    <property type="project" value="UniProtKB-KW"/>
</dbReference>
<keyword evidence="7 14" id="KW-0812">Transmembrane</keyword>
<dbReference type="Pfam" id="PF00512">
    <property type="entry name" value="HisKA"/>
    <property type="match status" value="1"/>
</dbReference>
<protein>
    <recommendedName>
        <fullName evidence="3">histidine kinase</fullName>
        <ecNumber evidence="3">2.7.13.3</ecNumber>
    </recommendedName>
</protein>
<dbReference type="RefSeq" id="WP_011099698.1">
    <property type="nucleotide sequence ID" value="NC_004557.1"/>
</dbReference>
<dbReference type="GO" id="GO:0005886">
    <property type="term" value="C:plasma membrane"/>
    <property type="evidence" value="ECO:0007669"/>
    <property type="project" value="UniProtKB-SubCell"/>
</dbReference>
<dbReference type="AlphaFoldDB" id="Q894Q4"/>
<keyword evidence="11 14" id="KW-1133">Transmembrane helix</keyword>
<name>Q894Q4_CLOTE</name>
<dbReference type="GO" id="GO:0000155">
    <property type="term" value="F:phosphorelay sensor kinase activity"/>
    <property type="evidence" value="ECO:0007669"/>
    <property type="project" value="InterPro"/>
</dbReference>
<dbReference type="Pfam" id="PF02518">
    <property type="entry name" value="HATPase_c"/>
    <property type="match status" value="1"/>
</dbReference>
<dbReference type="EC" id="2.7.13.3" evidence="3"/>
<keyword evidence="12" id="KW-0902">Two-component regulatory system</keyword>
<evidence type="ECO:0000256" key="9">
    <source>
        <dbReference type="ARBA" id="ARBA00022777"/>
    </source>
</evidence>
<dbReference type="Proteomes" id="UP000001412">
    <property type="component" value="Chromosome"/>
</dbReference>
<dbReference type="SUPFAM" id="SSF47384">
    <property type="entry name" value="Homodimeric domain of signal transducing histidine kinase"/>
    <property type="match status" value="1"/>
</dbReference>
<evidence type="ECO:0000256" key="10">
    <source>
        <dbReference type="ARBA" id="ARBA00022840"/>
    </source>
</evidence>
<dbReference type="Pfam" id="PF00672">
    <property type="entry name" value="HAMP"/>
    <property type="match status" value="1"/>
</dbReference>
<dbReference type="Gene3D" id="3.30.565.10">
    <property type="entry name" value="Histidine kinase-like ATPase, C-terminal domain"/>
    <property type="match status" value="1"/>
</dbReference>
<dbReference type="CDD" id="cd00075">
    <property type="entry name" value="HATPase"/>
    <property type="match status" value="1"/>
</dbReference>
<evidence type="ECO:0000256" key="12">
    <source>
        <dbReference type="ARBA" id="ARBA00023012"/>
    </source>
</evidence>
<evidence type="ECO:0000256" key="4">
    <source>
        <dbReference type="ARBA" id="ARBA00022475"/>
    </source>
</evidence>
<evidence type="ECO:0000256" key="6">
    <source>
        <dbReference type="ARBA" id="ARBA00022679"/>
    </source>
</evidence>
<feature type="domain" description="Histidine kinase" evidence="15">
    <location>
        <begin position="183"/>
        <end position="396"/>
    </location>
</feature>
<keyword evidence="17" id="KW-1185">Reference proteome</keyword>
<dbReference type="CDD" id="cd00082">
    <property type="entry name" value="HisKA"/>
    <property type="match status" value="1"/>
</dbReference>
<evidence type="ECO:0000256" key="14">
    <source>
        <dbReference type="SAM" id="Phobius"/>
    </source>
</evidence>
<comment type="subcellular location">
    <subcellularLocation>
        <location evidence="2">Cell membrane</location>
        <topology evidence="2">Multi-pass membrane protein</topology>
    </subcellularLocation>
</comment>
<dbReference type="EMBL" id="AE015927">
    <property type="protein sequence ID" value="AAO36038.1"/>
    <property type="molecule type" value="Genomic_DNA"/>
</dbReference>
<dbReference type="InterPro" id="IPR036890">
    <property type="entry name" value="HATPase_C_sf"/>
</dbReference>
<evidence type="ECO:0000256" key="11">
    <source>
        <dbReference type="ARBA" id="ARBA00022989"/>
    </source>
</evidence>
<dbReference type="InterPro" id="IPR003661">
    <property type="entry name" value="HisK_dim/P_dom"/>
</dbReference>
<evidence type="ECO:0000256" key="7">
    <source>
        <dbReference type="ARBA" id="ARBA00022692"/>
    </source>
</evidence>
<keyword evidence="5" id="KW-0597">Phosphoprotein</keyword>
<dbReference type="InterPro" id="IPR036097">
    <property type="entry name" value="HisK_dim/P_sf"/>
</dbReference>
<keyword evidence="10" id="KW-0067">ATP-binding</keyword>
<evidence type="ECO:0000256" key="2">
    <source>
        <dbReference type="ARBA" id="ARBA00004651"/>
    </source>
</evidence>
<evidence type="ECO:0000256" key="1">
    <source>
        <dbReference type="ARBA" id="ARBA00000085"/>
    </source>
</evidence>
<organism evidence="16 17">
    <name type="scientific">Clostridium tetani (strain Massachusetts / E88)</name>
    <dbReference type="NCBI Taxonomy" id="212717"/>
    <lineage>
        <taxon>Bacteria</taxon>
        <taxon>Bacillati</taxon>
        <taxon>Bacillota</taxon>
        <taxon>Clostridia</taxon>
        <taxon>Eubacteriales</taxon>
        <taxon>Clostridiaceae</taxon>
        <taxon>Clostridium</taxon>
    </lineage>
</organism>
<evidence type="ECO:0000259" key="15">
    <source>
        <dbReference type="PROSITE" id="PS50109"/>
    </source>
</evidence>
<dbReference type="PANTHER" id="PTHR45528:SF1">
    <property type="entry name" value="SENSOR HISTIDINE KINASE CPXA"/>
    <property type="match status" value="1"/>
</dbReference>
<dbReference type="PROSITE" id="PS50109">
    <property type="entry name" value="HIS_KIN"/>
    <property type="match status" value="1"/>
</dbReference>
<evidence type="ECO:0000256" key="13">
    <source>
        <dbReference type="ARBA" id="ARBA00023136"/>
    </source>
</evidence>
<dbReference type="InterPro" id="IPR004358">
    <property type="entry name" value="Sig_transdc_His_kin-like_C"/>
</dbReference>
<accession>Q894Q4</accession>
<dbReference type="STRING" id="212717.CTC_01481"/>
<proteinExistence type="predicted"/>
<dbReference type="FunFam" id="3.30.565.10:FF:000006">
    <property type="entry name" value="Sensor histidine kinase WalK"/>
    <property type="match status" value="1"/>
</dbReference>